<dbReference type="AlphaFoldDB" id="A0A2N3ID43"/>
<dbReference type="Proteomes" id="UP000233387">
    <property type="component" value="Unassembled WGS sequence"/>
</dbReference>
<keyword evidence="1" id="KW-0175">Coiled coil</keyword>
<proteinExistence type="predicted"/>
<dbReference type="InterPro" id="IPR009554">
    <property type="entry name" value="Phageshock_PspB"/>
</dbReference>
<evidence type="ECO:0000256" key="1">
    <source>
        <dbReference type="SAM" id="Coils"/>
    </source>
</evidence>
<accession>A0A2N3ID43</accession>
<keyword evidence="4" id="KW-1185">Reference proteome</keyword>
<dbReference type="GO" id="GO:0006355">
    <property type="term" value="P:regulation of DNA-templated transcription"/>
    <property type="evidence" value="ECO:0007669"/>
    <property type="project" value="InterPro"/>
</dbReference>
<sequence>MRMNVLLVFLNPAIITSVLVFSIPLVAIIGGYYVKLRRMELEKGGVSEKDRKNIDFLLQENERLRQRVENLEQIITSIEPDLLSLRPLQKENDLQKQVEELARKLRNE</sequence>
<keyword evidence="2" id="KW-0812">Transmembrane</keyword>
<dbReference type="EMBL" id="NKXO01000026">
    <property type="protein sequence ID" value="PKQ68274.1"/>
    <property type="molecule type" value="Genomic_DNA"/>
</dbReference>
<evidence type="ECO:0000313" key="4">
    <source>
        <dbReference type="Proteomes" id="UP000233387"/>
    </source>
</evidence>
<keyword evidence="2" id="KW-1133">Transmembrane helix</keyword>
<reference evidence="3 4" key="1">
    <citation type="submission" date="2017-06" db="EMBL/GenBank/DDBJ databases">
        <title>Raineya orbicola gen. nov., sp. nov. a slightly thermophilic bacterium of the phylum Bacteroidetes and the description of Raineyaceae fam. nov.</title>
        <authorList>
            <person name="Albuquerque L."/>
            <person name="Polonia A.R.M."/>
            <person name="Barroso C."/>
            <person name="Froufe H.J.C."/>
            <person name="Lage O."/>
            <person name="Lobo-Da-Cunha A."/>
            <person name="Egas C."/>
            <person name="Da Costa M.S."/>
        </authorList>
    </citation>
    <scope>NUCLEOTIDE SEQUENCE [LARGE SCALE GENOMIC DNA]</scope>
    <source>
        <strain evidence="3 4">SPSPC-11</strain>
    </source>
</reference>
<dbReference type="OrthoDB" id="9906146at2"/>
<evidence type="ECO:0000256" key="2">
    <source>
        <dbReference type="SAM" id="Phobius"/>
    </source>
</evidence>
<dbReference type="GO" id="GO:0009271">
    <property type="term" value="P:phage shock"/>
    <property type="evidence" value="ECO:0007669"/>
    <property type="project" value="InterPro"/>
</dbReference>
<evidence type="ECO:0000313" key="3">
    <source>
        <dbReference type="EMBL" id="PKQ68274.1"/>
    </source>
</evidence>
<protein>
    <submittedName>
        <fullName evidence="3">Phage shock protein B</fullName>
    </submittedName>
</protein>
<gene>
    <name evidence="3" type="ORF">Rain11_1742</name>
</gene>
<name>A0A2N3ID43_9BACT</name>
<dbReference type="Pfam" id="PF06667">
    <property type="entry name" value="PspB"/>
    <property type="match status" value="1"/>
</dbReference>
<comment type="caution">
    <text evidence="3">The sequence shown here is derived from an EMBL/GenBank/DDBJ whole genome shotgun (WGS) entry which is preliminary data.</text>
</comment>
<organism evidence="3 4">
    <name type="scientific">Raineya orbicola</name>
    <dbReference type="NCBI Taxonomy" id="2016530"/>
    <lineage>
        <taxon>Bacteria</taxon>
        <taxon>Pseudomonadati</taxon>
        <taxon>Bacteroidota</taxon>
        <taxon>Cytophagia</taxon>
        <taxon>Cytophagales</taxon>
        <taxon>Raineyaceae</taxon>
        <taxon>Raineya</taxon>
    </lineage>
</organism>
<keyword evidence="2" id="KW-0472">Membrane</keyword>
<feature type="transmembrane region" description="Helical" evidence="2">
    <location>
        <begin position="6"/>
        <end position="34"/>
    </location>
</feature>
<feature type="coiled-coil region" evidence="1">
    <location>
        <begin position="47"/>
        <end position="108"/>
    </location>
</feature>